<dbReference type="InterPro" id="IPR001996">
    <property type="entry name" value="PTS_IIB_1"/>
</dbReference>
<dbReference type="RefSeq" id="WP_003678189.1">
    <property type="nucleotide sequence ID" value="NZ_AKFP01000020.1"/>
</dbReference>
<proteinExistence type="predicted"/>
<evidence type="ECO:0000313" key="8">
    <source>
        <dbReference type="EMBL" id="EJN56092.1"/>
    </source>
</evidence>
<gene>
    <name evidence="8" type="ORF">A11Y_145664</name>
</gene>
<dbReference type="Proteomes" id="UP000007271">
    <property type="component" value="Unassembled WGS sequence"/>
</dbReference>
<evidence type="ECO:0000259" key="7">
    <source>
        <dbReference type="PROSITE" id="PS51098"/>
    </source>
</evidence>
<dbReference type="InterPro" id="IPR036878">
    <property type="entry name" value="Glu_permease_IIB"/>
</dbReference>
<keyword evidence="3" id="KW-0808">Transferase</keyword>
<dbReference type="GO" id="GO:0009401">
    <property type="term" value="P:phosphoenolpyruvate-dependent sugar phosphotransferase system"/>
    <property type="evidence" value="ECO:0007669"/>
    <property type="project" value="UniProtKB-KW"/>
</dbReference>
<evidence type="ECO:0000256" key="6">
    <source>
        <dbReference type="PROSITE-ProRule" id="PRU00421"/>
    </source>
</evidence>
<feature type="active site" description="Phosphocysteine intermediate; for EIIB activity" evidence="6">
    <location>
        <position position="28"/>
    </location>
</feature>
<dbReference type="EMBL" id="AKFP01000020">
    <property type="protein sequence ID" value="EJN56092.1"/>
    <property type="molecule type" value="Genomic_DNA"/>
</dbReference>
<dbReference type="GO" id="GO:0008982">
    <property type="term" value="F:protein-N(PI)-phosphohistidine-sugar phosphotransferase activity"/>
    <property type="evidence" value="ECO:0007669"/>
    <property type="project" value="InterPro"/>
</dbReference>
<keyword evidence="5" id="KW-0418">Kinase</keyword>
<dbReference type="InterPro" id="IPR050558">
    <property type="entry name" value="PTS_Sugar-Specific_Components"/>
</dbReference>
<comment type="caution">
    <text evidence="8">The sequence shown here is derived from an EMBL/GenBank/DDBJ whole genome shotgun (WGS) entry which is preliminary data.</text>
</comment>
<dbReference type="PANTHER" id="PTHR30175">
    <property type="entry name" value="PHOSPHOTRANSFERASE SYSTEM TRANSPORT PROTEIN"/>
    <property type="match status" value="1"/>
</dbReference>
<dbReference type="InterPro" id="IPR018113">
    <property type="entry name" value="PTrfase_EIIB_Cys"/>
</dbReference>
<keyword evidence="4" id="KW-0598">Phosphotransferase system</keyword>
<dbReference type="SUPFAM" id="SSF55604">
    <property type="entry name" value="Glucose permease domain IIB"/>
    <property type="match status" value="1"/>
</dbReference>
<evidence type="ECO:0000256" key="5">
    <source>
        <dbReference type="ARBA" id="ARBA00022777"/>
    </source>
</evidence>
<keyword evidence="2" id="KW-0762">Sugar transport</keyword>
<evidence type="ECO:0000256" key="3">
    <source>
        <dbReference type="ARBA" id="ARBA00022679"/>
    </source>
</evidence>
<evidence type="ECO:0000256" key="4">
    <source>
        <dbReference type="ARBA" id="ARBA00022683"/>
    </source>
</evidence>
<dbReference type="Gene3D" id="3.30.1360.60">
    <property type="entry name" value="Glucose permease domain IIB"/>
    <property type="match status" value="1"/>
</dbReference>
<dbReference type="PROSITE" id="PS51098">
    <property type="entry name" value="PTS_EIIB_TYPE_1"/>
    <property type="match status" value="1"/>
</dbReference>
<dbReference type="PATRIC" id="fig|1185325.3.peg.1091"/>
<feature type="domain" description="PTS EIIB type-1" evidence="7">
    <location>
        <begin position="6"/>
        <end position="88"/>
    </location>
</feature>
<sequence length="185" mass="20721">MESRFSEKARQIIRDLGGKNNIDSVVNCATRIRVIVKEADLLATSKQFKKDGVFYVVRSEKLIQLIIGLDVPLIQEEIRSLLGTTIQFENNLDEYGLTVAGEQARILVECVGDVRNINTVTILGRDLVITVLHPDLVDPYSVLLELDIGVQSVKISGHVVRITIDQAAQIAVEINELAHYYKFFN</sequence>
<dbReference type="AlphaFoldDB" id="J3JBX2"/>
<accession>J3JBX2</accession>
<dbReference type="Pfam" id="PF00367">
    <property type="entry name" value="PTS_EIIB"/>
    <property type="match status" value="1"/>
</dbReference>
<evidence type="ECO:0000256" key="1">
    <source>
        <dbReference type="ARBA" id="ARBA00022448"/>
    </source>
</evidence>
<dbReference type="PROSITE" id="PS01035">
    <property type="entry name" value="PTS_EIIB_TYPE_1_CYS"/>
    <property type="match status" value="1"/>
</dbReference>
<reference evidence="8 9" key="1">
    <citation type="submission" date="2012-05" db="EMBL/GenBank/DDBJ databases">
        <title>Complete Genome Sequence of Lactobacillus coryniformis CECT5711.</title>
        <authorList>
            <person name="Rodriguez J.M."/>
        </authorList>
    </citation>
    <scope>NUCLEOTIDE SEQUENCE [LARGE SCALE GENOMIC DNA]</scope>
    <source>
        <strain evidence="9">CECT5711</strain>
    </source>
</reference>
<protein>
    <submittedName>
        <fullName evidence="8">PTS system, glucose-like IIB component domain protein</fullName>
    </submittedName>
</protein>
<organism evidence="8 9">
    <name type="scientific">Loigolactobacillus coryniformis subsp. coryniformis CECT 5711</name>
    <dbReference type="NCBI Taxonomy" id="1185325"/>
    <lineage>
        <taxon>Bacteria</taxon>
        <taxon>Bacillati</taxon>
        <taxon>Bacillota</taxon>
        <taxon>Bacilli</taxon>
        <taxon>Lactobacillales</taxon>
        <taxon>Lactobacillaceae</taxon>
        <taxon>Loigolactobacillus</taxon>
    </lineage>
</organism>
<evidence type="ECO:0000313" key="9">
    <source>
        <dbReference type="Proteomes" id="UP000007271"/>
    </source>
</evidence>
<dbReference type="STRING" id="1185325.A11Y_145664"/>
<dbReference type="PANTHER" id="PTHR30175:SF1">
    <property type="entry name" value="PTS SYSTEM ARBUTIN-, CELLOBIOSE-, AND SALICIN-SPECIFIC EIIBC COMPONENT-RELATED"/>
    <property type="match status" value="1"/>
</dbReference>
<keyword evidence="1" id="KW-0813">Transport</keyword>
<name>J3JBX2_9LACO</name>
<dbReference type="GO" id="GO:0016301">
    <property type="term" value="F:kinase activity"/>
    <property type="evidence" value="ECO:0007669"/>
    <property type="project" value="UniProtKB-KW"/>
</dbReference>
<evidence type="ECO:0000256" key="2">
    <source>
        <dbReference type="ARBA" id="ARBA00022597"/>
    </source>
</evidence>